<keyword evidence="3" id="KW-1185">Reference proteome</keyword>
<dbReference type="InterPro" id="IPR052717">
    <property type="entry name" value="Vacuolar_transposase_reg"/>
</dbReference>
<feature type="compositionally biased region" description="Low complexity" evidence="1">
    <location>
        <begin position="12"/>
        <end position="25"/>
    </location>
</feature>
<dbReference type="STRING" id="5627.A0A1C7MQQ4"/>
<evidence type="ECO:0000313" key="2">
    <source>
        <dbReference type="EMBL" id="OBZ77284.1"/>
    </source>
</evidence>
<dbReference type="Proteomes" id="UP000092993">
    <property type="component" value="Unassembled WGS sequence"/>
</dbReference>
<evidence type="ECO:0000313" key="3">
    <source>
        <dbReference type="Proteomes" id="UP000092993"/>
    </source>
</evidence>
<dbReference type="AlphaFoldDB" id="A0A1C7MQQ4"/>
<sequence length="337" mass="37945">MPPPPTLAVPTSSPSDAGPSQSSSAVQDNSPAPPVPNPAAPTMIPSLDAFVAMHSAAKDEPTAATPTDVYYFLLRNHLKKNHLVVYQEAVKRLGLKRSNEHDTRTQHLAHEDFSKKGFLRKLVRWIAADDQSINSVECPEFRELLFLISESYKEEYSAMIRELQNALGRVSFTTDLWSDPNLRAFMGITAYYCMRDEQFRLVVKARLLAFHHVEGRHAGNSLARVFFDILKKAGLLFKRIKQRYENGRTGGLVLQEGISFDHDRNRIRCFPHAVNRAVTAVLDELKKNPRLPIITSSDDAALFKDLESYTDTLEANPVKDTRELVAVCRKSGERRAD</sequence>
<dbReference type="SUPFAM" id="SSF53098">
    <property type="entry name" value="Ribonuclease H-like"/>
    <property type="match status" value="1"/>
</dbReference>
<proteinExistence type="predicted"/>
<evidence type="ECO:0000256" key="1">
    <source>
        <dbReference type="SAM" id="MobiDB-lite"/>
    </source>
</evidence>
<dbReference type="EMBL" id="LUGG01000002">
    <property type="protein sequence ID" value="OBZ77284.1"/>
    <property type="molecule type" value="Genomic_DNA"/>
</dbReference>
<accession>A0A1C7MQQ4</accession>
<name>A0A1C7MQQ4_GRIFR</name>
<dbReference type="GO" id="GO:0005634">
    <property type="term" value="C:nucleus"/>
    <property type="evidence" value="ECO:0007669"/>
    <property type="project" value="TreeGrafter"/>
</dbReference>
<reference evidence="2 3" key="1">
    <citation type="submission" date="2016-03" db="EMBL/GenBank/DDBJ databases">
        <title>Whole genome sequencing of Grifola frondosa 9006-11.</title>
        <authorList>
            <person name="Min B."/>
            <person name="Park H."/>
            <person name="Kim J.-G."/>
            <person name="Cho H."/>
            <person name="Oh Y.-L."/>
            <person name="Kong W.-S."/>
            <person name="Choi I.-G."/>
        </authorList>
    </citation>
    <scope>NUCLEOTIDE SEQUENCE [LARGE SCALE GENOMIC DNA]</scope>
    <source>
        <strain evidence="2 3">9006-11</strain>
    </source>
</reference>
<dbReference type="PANTHER" id="PTHR46169">
    <property type="entry name" value="DNA REPLICATION-RELATED ELEMENT FACTOR, ISOFORM A"/>
    <property type="match status" value="1"/>
</dbReference>
<dbReference type="PANTHER" id="PTHR46169:SF29">
    <property type="entry name" value="DNA REPLICATION-RELATED ELEMENT FACTOR, ISOFORM A"/>
    <property type="match status" value="1"/>
</dbReference>
<organism evidence="2 3">
    <name type="scientific">Grifola frondosa</name>
    <name type="common">Maitake</name>
    <name type="synonym">Polyporus frondosus</name>
    <dbReference type="NCBI Taxonomy" id="5627"/>
    <lineage>
        <taxon>Eukaryota</taxon>
        <taxon>Fungi</taxon>
        <taxon>Dikarya</taxon>
        <taxon>Basidiomycota</taxon>
        <taxon>Agaricomycotina</taxon>
        <taxon>Agaricomycetes</taxon>
        <taxon>Polyporales</taxon>
        <taxon>Grifolaceae</taxon>
        <taxon>Grifola</taxon>
    </lineage>
</organism>
<dbReference type="OMA" id="EYSAMIR"/>
<comment type="caution">
    <text evidence="2">The sequence shown here is derived from an EMBL/GenBank/DDBJ whole genome shotgun (WGS) entry which is preliminary data.</text>
</comment>
<gene>
    <name evidence="2" type="primary">TRA1_0</name>
    <name evidence="2" type="ORF">A0H81_02847</name>
</gene>
<dbReference type="GO" id="GO:0006357">
    <property type="term" value="P:regulation of transcription by RNA polymerase II"/>
    <property type="evidence" value="ECO:0007669"/>
    <property type="project" value="TreeGrafter"/>
</dbReference>
<dbReference type="OrthoDB" id="2798374at2759"/>
<dbReference type="InterPro" id="IPR012337">
    <property type="entry name" value="RNaseH-like_sf"/>
</dbReference>
<protein>
    <submittedName>
        <fullName evidence="2">Putative AC transposase</fullName>
    </submittedName>
</protein>
<feature type="region of interest" description="Disordered" evidence="1">
    <location>
        <begin position="1"/>
        <end position="41"/>
    </location>
</feature>